<dbReference type="PANTHER" id="PTHR24421">
    <property type="entry name" value="NITRATE/NITRITE SENSOR PROTEIN NARX-RELATED"/>
    <property type="match status" value="1"/>
</dbReference>
<keyword evidence="7 16" id="KW-0808">Transferase</keyword>
<dbReference type="InterPro" id="IPR035965">
    <property type="entry name" value="PAS-like_dom_sf"/>
</dbReference>
<evidence type="ECO:0000256" key="16">
    <source>
        <dbReference type="PIRNR" id="PIRNR037432"/>
    </source>
</evidence>
<evidence type="ECO:0000313" key="19">
    <source>
        <dbReference type="Proteomes" id="UP001344632"/>
    </source>
</evidence>
<sequence length="359" mass="40720">MIQMTDEHLSELLRKMYVNSMEAIFFIDEKGSVVAMNPAAEDILDIEVIERMHAGVDDSFCQTCKGYTDEKDQMACSKCYLDYPKGDFSSFQVYLKTRGEGVVPYAASYHTIDEDRGIRVLMLLDLTKQQKTQEMLQRSNLLKYVIKAQEDERKRISRELHDSVAQELLSSLVDLRVVKYMNVEEDVMRKLQQTEVSLTRLLDDIRHLSVELRPSSLDDLGLEAAFRSHFKWIGKNYGLLVDFSAELSAARYGSEIETVVYRVCQEAVLNALKYAGTDEVHVRLCEENGSLQLTVKDDGAGFNMNYSEAKGTGLGLYGMRERAELVDGQFMLNSAPGEGTTVELRIPLSQDNKREADAR</sequence>
<proteinExistence type="predicted"/>
<name>A0ABU6GJ13_9BACL</name>
<dbReference type="Gene3D" id="3.30.450.20">
    <property type="entry name" value="PAS domain"/>
    <property type="match status" value="1"/>
</dbReference>
<evidence type="ECO:0000256" key="13">
    <source>
        <dbReference type="ARBA" id="ARBA00023012"/>
    </source>
</evidence>
<protein>
    <recommendedName>
        <fullName evidence="16">Sensor histidine kinase</fullName>
        <ecNumber evidence="16">2.7.13.3</ecNumber>
    </recommendedName>
</protein>
<comment type="caution">
    <text evidence="18">The sequence shown here is derived from an EMBL/GenBank/DDBJ whole genome shotgun (WGS) entry which is preliminary data.</text>
</comment>
<dbReference type="EMBL" id="JARLKZ010000004">
    <property type="protein sequence ID" value="MEC0239198.1"/>
    <property type="molecule type" value="Genomic_DNA"/>
</dbReference>
<dbReference type="GO" id="GO:0005524">
    <property type="term" value="F:ATP binding"/>
    <property type="evidence" value="ECO:0007669"/>
    <property type="project" value="UniProtKB-KW"/>
</dbReference>
<dbReference type="PRINTS" id="PR00344">
    <property type="entry name" value="BCTRLSENSOR"/>
</dbReference>
<dbReference type="InterPro" id="IPR003594">
    <property type="entry name" value="HATPase_dom"/>
</dbReference>
<dbReference type="PIRSF" id="PIRSF037432">
    <property type="entry name" value="STHK_NreB"/>
    <property type="match status" value="1"/>
</dbReference>
<evidence type="ECO:0000256" key="10">
    <source>
        <dbReference type="ARBA" id="ARBA00022777"/>
    </source>
</evidence>
<dbReference type="InterPro" id="IPR005467">
    <property type="entry name" value="His_kinase_dom"/>
</dbReference>
<comment type="cofactor">
    <cofactor evidence="2">
        <name>[4Fe-4S] cluster</name>
        <dbReference type="ChEBI" id="CHEBI:49883"/>
    </cofactor>
</comment>
<dbReference type="SMART" id="SM00387">
    <property type="entry name" value="HATPase_c"/>
    <property type="match status" value="1"/>
</dbReference>
<evidence type="ECO:0000256" key="11">
    <source>
        <dbReference type="ARBA" id="ARBA00022840"/>
    </source>
</evidence>
<dbReference type="PANTHER" id="PTHR24421:SF10">
    <property type="entry name" value="NITRATE_NITRITE SENSOR PROTEIN NARQ"/>
    <property type="match status" value="1"/>
</dbReference>
<evidence type="ECO:0000256" key="15">
    <source>
        <dbReference type="ARBA" id="ARBA00024827"/>
    </source>
</evidence>
<keyword evidence="4" id="KW-0004">4Fe-4S</keyword>
<dbReference type="RefSeq" id="WP_326086197.1">
    <property type="nucleotide sequence ID" value="NZ_JARLKZ010000004.1"/>
</dbReference>
<keyword evidence="11 16" id="KW-0067">ATP-binding</keyword>
<keyword evidence="5" id="KW-0963">Cytoplasm</keyword>
<evidence type="ECO:0000256" key="8">
    <source>
        <dbReference type="ARBA" id="ARBA00022723"/>
    </source>
</evidence>
<keyword evidence="19" id="KW-1185">Reference proteome</keyword>
<comment type="catalytic activity">
    <reaction evidence="1 16">
        <text>ATP + protein L-histidine = ADP + protein N-phospho-L-histidine.</text>
        <dbReference type="EC" id="2.7.13.3"/>
    </reaction>
</comment>
<dbReference type="CDD" id="cd16917">
    <property type="entry name" value="HATPase_UhpB-NarQ-NarX-like"/>
    <property type="match status" value="1"/>
</dbReference>
<reference evidence="18 19" key="1">
    <citation type="submission" date="2023-03" db="EMBL/GenBank/DDBJ databases">
        <title>Bacillus Genome Sequencing.</title>
        <authorList>
            <person name="Dunlap C."/>
        </authorList>
    </citation>
    <scope>NUCLEOTIDE SEQUENCE [LARGE SCALE GENOMIC DNA]</scope>
    <source>
        <strain evidence="18 19">BD-525</strain>
    </source>
</reference>
<dbReference type="SUPFAM" id="SSF55874">
    <property type="entry name" value="ATPase domain of HSP90 chaperone/DNA topoisomerase II/histidine kinase"/>
    <property type="match status" value="1"/>
</dbReference>
<evidence type="ECO:0000259" key="17">
    <source>
        <dbReference type="PROSITE" id="PS50109"/>
    </source>
</evidence>
<dbReference type="Pfam" id="PF07730">
    <property type="entry name" value="HisKA_3"/>
    <property type="match status" value="1"/>
</dbReference>
<evidence type="ECO:0000256" key="1">
    <source>
        <dbReference type="ARBA" id="ARBA00000085"/>
    </source>
</evidence>
<keyword evidence="13 16" id="KW-0902">Two-component regulatory system</keyword>
<comment type="function">
    <text evidence="15">Member of the two-component regulatory system NreB/NreC involved in the control of dissimilatory nitrate/nitrite reduction in response to oxygen. NreB functions as a direct oxygen sensor histidine kinase which is autophosphorylated, in the absence of oxygen, probably at the conserved histidine residue, and transfers its phosphate group probably to a conserved aspartate residue of NreC. NreB/NreC activates the expression of the nitrate (narGHJI) and nitrite (nir) reductase operons, as well as the putative nitrate transporter gene narT.</text>
</comment>
<keyword evidence="12" id="KW-0408">Iron</keyword>
<keyword evidence="8" id="KW-0479">Metal-binding</keyword>
<dbReference type="PROSITE" id="PS50109">
    <property type="entry name" value="HIS_KIN"/>
    <property type="match status" value="1"/>
</dbReference>
<gene>
    <name evidence="18" type="ORF">P4H66_04930</name>
</gene>
<dbReference type="Pfam" id="PF02518">
    <property type="entry name" value="HATPase_c"/>
    <property type="match status" value="1"/>
</dbReference>
<dbReference type="Gene3D" id="3.30.565.10">
    <property type="entry name" value="Histidine kinase-like ATPase, C-terminal domain"/>
    <property type="match status" value="1"/>
</dbReference>
<dbReference type="InterPro" id="IPR050482">
    <property type="entry name" value="Sensor_HK_TwoCompSys"/>
</dbReference>
<dbReference type="InterPro" id="IPR036890">
    <property type="entry name" value="HATPase_C_sf"/>
</dbReference>
<dbReference type="Gene3D" id="1.20.5.1930">
    <property type="match status" value="1"/>
</dbReference>
<dbReference type="InterPro" id="IPR011712">
    <property type="entry name" value="Sig_transdc_His_kin_sub3_dim/P"/>
</dbReference>
<keyword evidence="14" id="KW-0411">Iron-sulfur</keyword>
<organism evidence="18 19">
    <name type="scientific">Paenibacillus dokdonensis</name>
    <dbReference type="NCBI Taxonomy" id="2567944"/>
    <lineage>
        <taxon>Bacteria</taxon>
        <taxon>Bacillati</taxon>
        <taxon>Bacillota</taxon>
        <taxon>Bacilli</taxon>
        <taxon>Bacillales</taxon>
        <taxon>Paenibacillaceae</taxon>
        <taxon>Paenibacillus</taxon>
    </lineage>
</organism>
<evidence type="ECO:0000256" key="3">
    <source>
        <dbReference type="ARBA" id="ARBA00004496"/>
    </source>
</evidence>
<feature type="domain" description="Histidine kinase" evidence="17">
    <location>
        <begin position="163"/>
        <end position="350"/>
    </location>
</feature>
<evidence type="ECO:0000313" key="18">
    <source>
        <dbReference type="EMBL" id="MEC0239198.1"/>
    </source>
</evidence>
<evidence type="ECO:0000256" key="14">
    <source>
        <dbReference type="ARBA" id="ARBA00023014"/>
    </source>
</evidence>
<evidence type="ECO:0000256" key="7">
    <source>
        <dbReference type="ARBA" id="ARBA00022679"/>
    </source>
</evidence>
<evidence type="ECO:0000256" key="6">
    <source>
        <dbReference type="ARBA" id="ARBA00022553"/>
    </source>
</evidence>
<keyword evidence="10 16" id="KW-0418">Kinase</keyword>
<dbReference type="EC" id="2.7.13.3" evidence="16"/>
<accession>A0ABU6GJ13</accession>
<dbReference type="SUPFAM" id="SSF55785">
    <property type="entry name" value="PYP-like sensor domain (PAS domain)"/>
    <property type="match status" value="1"/>
</dbReference>
<evidence type="ECO:0000256" key="2">
    <source>
        <dbReference type="ARBA" id="ARBA00001966"/>
    </source>
</evidence>
<dbReference type="Proteomes" id="UP001344632">
    <property type="component" value="Unassembled WGS sequence"/>
</dbReference>
<dbReference type="InterPro" id="IPR004358">
    <property type="entry name" value="Sig_transdc_His_kin-like_C"/>
</dbReference>
<evidence type="ECO:0000256" key="9">
    <source>
        <dbReference type="ARBA" id="ARBA00022741"/>
    </source>
</evidence>
<dbReference type="InterPro" id="IPR017203">
    <property type="entry name" value="Sig_transdc_His_kinase_NreB"/>
</dbReference>
<evidence type="ECO:0000256" key="4">
    <source>
        <dbReference type="ARBA" id="ARBA00022485"/>
    </source>
</evidence>
<keyword evidence="6" id="KW-0597">Phosphoprotein</keyword>
<evidence type="ECO:0000256" key="5">
    <source>
        <dbReference type="ARBA" id="ARBA00022490"/>
    </source>
</evidence>
<evidence type="ECO:0000256" key="12">
    <source>
        <dbReference type="ARBA" id="ARBA00023004"/>
    </source>
</evidence>
<keyword evidence="9 16" id="KW-0547">Nucleotide-binding</keyword>
<comment type="subcellular location">
    <subcellularLocation>
        <location evidence="3">Cytoplasm</location>
    </subcellularLocation>
</comment>